<dbReference type="HOGENOM" id="CLU_161790_0_0_2"/>
<protein>
    <submittedName>
        <fullName evidence="1">Nucleic acid binding, OB-fold, tRNA/helicase-type</fullName>
    </submittedName>
</protein>
<keyword evidence="2" id="KW-1185">Reference proteome</keyword>
<gene>
    <name evidence="1" type="ordered locus">Mhar_0853</name>
</gene>
<keyword evidence="1" id="KW-0347">Helicase</keyword>
<evidence type="ECO:0000313" key="1">
    <source>
        <dbReference type="EMBL" id="AET64225.1"/>
    </source>
</evidence>
<proteinExistence type="predicted"/>
<reference evidence="1 2" key="1">
    <citation type="journal article" date="2012" name="PLoS ONE">
        <title>The genome characteristics and predicted function of methyl-group oxidation pathway in the obligate aceticlastic methanogens, Methanosaeta spp.</title>
        <authorList>
            <person name="Zhu J."/>
            <person name="Zheng H."/>
            <person name="Ai G."/>
            <person name="Zhang G."/>
            <person name="Liu D."/>
            <person name="Liu X."/>
            <person name="Dong X."/>
        </authorList>
    </citation>
    <scope>NUCLEOTIDE SEQUENCE [LARGE SCALE GENOMIC DNA]</scope>
    <source>
        <strain evidence="1 2">6Ac</strain>
    </source>
</reference>
<dbReference type="AlphaFoldDB" id="G7WLC2"/>
<dbReference type="GeneID" id="12510022"/>
<dbReference type="EMBL" id="CP003117">
    <property type="protein sequence ID" value="AET64225.1"/>
    <property type="molecule type" value="Genomic_DNA"/>
</dbReference>
<dbReference type="KEGG" id="mhi:Mhar_0853"/>
<dbReference type="RefSeq" id="WP_014586410.1">
    <property type="nucleotide sequence ID" value="NC_017527.1"/>
</dbReference>
<organism evidence="1 2">
    <name type="scientific">Methanothrix harundinacea (strain 6Ac)</name>
    <name type="common">Methanosaeta harundinacea</name>
    <dbReference type="NCBI Taxonomy" id="1110509"/>
    <lineage>
        <taxon>Archaea</taxon>
        <taxon>Methanobacteriati</taxon>
        <taxon>Methanobacteriota</taxon>
        <taxon>Stenosarchaea group</taxon>
        <taxon>Methanomicrobia</taxon>
        <taxon>Methanotrichales</taxon>
        <taxon>Methanotrichaceae</taxon>
        <taxon>Methanothrix</taxon>
    </lineage>
</organism>
<name>G7WLC2_METH6</name>
<sequence>MQKEEKVVVVLLLMALGSLAAASWGLGDFDPAPEKVAIVAEGTAASVQRTEGGHLIIRLYSSQMPIFVSQDSGADLLAGRIARGDRIRAKGEIAWYEGRREIAVQGAADVEVL</sequence>
<accession>G7WLC2</accession>
<keyword evidence="1" id="KW-0067">ATP-binding</keyword>
<evidence type="ECO:0000313" key="2">
    <source>
        <dbReference type="Proteomes" id="UP000005877"/>
    </source>
</evidence>
<dbReference type="Proteomes" id="UP000005877">
    <property type="component" value="Chromosome"/>
</dbReference>
<keyword evidence="1" id="KW-0547">Nucleotide-binding</keyword>
<dbReference type="GO" id="GO:0004386">
    <property type="term" value="F:helicase activity"/>
    <property type="evidence" value="ECO:0007669"/>
    <property type="project" value="UniProtKB-KW"/>
</dbReference>
<dbReference type="STRING" id="1110509.Mhar_0853"/>
<dbReference type="PATRIC" id="fig|1110509.7.peg.949"/>
<keyword evidence="1" id="KW-0378">Hydrolase</keyword>